<dbReference type="Proteomes" id="UP001165085">
    <property type="component" value="Unassembled WGS sequence"/>
</dbReference>
<feature type="transmembrane region" description="Helical" evidence="2">
    <location>
        <begin position="993"/>
        <end position="1014"/>
    </location>
</feature>
<keyword evidence="2" id="KW-0472">Membrane</keyword>
<dbReference type="AlphaFoldDB" id="A0A9W7EKQ2"/>
<feature type="transmembrane region" description="Helical" evidence="2">
    <location>
        <begin position="438"/>
        <end position="457"/>
    </location>
</feature>
<feature type="region of interest" description="Disordered" evidence="1">
    <location>
        <begin position="1027"/>
        <end position="1048"/>
    </location>
</feature>
<gene>
    <name evidence="3" type="ORF">TrST_g2116</name>
</gene>
<organism evidence="3 4">
    <name type="scientific">Triparma strigata</name>
    <dbReference type="NCBI Taxonomy" id="1606541"/>
    <lineage>
        <taxon>Eukaryota</taxon>
        <taxon>Sar</taxon>
        <taxon>Stramenopiles</taxon>
        <taxon>Ochrophyta</taxon>
        <taxon>Bolidophyceae</taxon>
        <taxon>Parmales</taxon>
        <taxon>Triparmaceae</taxon>
        <taxon>Triparma</taxon>
    </lineage>
</organism>
<accession>A0A9W7EKQ2</accession>
<feature type="transmembrane region" description="Helical" evidence="2">
    <location>
        <begin position="477"/>
        <end position="497"/>
    </location>
</feature>
<protein>
    <submittedName>
        <fullName evidence="3">Uncharacterized protein</fullName>
    </submittedName>
</protein>
<comment type="caution">
    <text evidence="3">The sequence shown here is derived from an EMBL/GenBank/DDBJ whole genome shotgun (WGS) entry which is preliminary data.</text>
</comment>
<keyword evidence="2" id="KW-1133">Transmembrane helix</keyword>
<feature type="transmembrane region" description="Helical" evidence="2">
    <location>
        <begin position="835"/>
        <end position="856"/>
    </location>
</feature>
<evidence type="ECO:0000313" key="4">
    <source>
        <dbReference type="Proteomes" id="UP001165085"/>
    </source>
</evidence>
<dbReference type="EMBL" id="BRXY01000293">
    <property type="protein sequence ID" value="GMH84424.1"/>
    <property type="molecule type" value="Genomic_DNA"/>
</dbReference>
<feature type="transmembrane region" description="Helical" evidence="2">
    <location>
        <begin position="877"/>
        <end position="894"/>
    </location>
</feature>
<feature type="transmembrane region" description="Helical" evidence="2">
    <location>
        <begin position="775"/>
        <end position="797"/>
    </location>
</feature>
<feature type="transmembrane region" description="Helical" evidence="2">
    <location>
        <begin position="688"/>
        <end position="709"/>
    </location>
</feature>
<evidence type="ECO:0000313" key="3">
    <source>
        <dbReference type="EMBL" id="GMH84424.1"/>
    </source>
</evidence>
<evidence type="ECO:0000256" key="2">
    <source>
        <dbReference type="SAM" id="Phobius"/>
    </source>
</evidence>
<dbReference type="OrthoDB" id="10692556at2759"/>
<proteinExistence type="predicted"/>
<feature type="transmembrane region" description="Helical" evidence="2">
    <location>
        <begin position="967"/>
        <end position="987"/>
    </location>
</feature>
<sequence>MEIEIGSPQPAAEQQLPRHIQRASTFKTYKDNGRTKENTGPRRTLSNPEENATAISPLHAPNKHVAAVSEGGHPSPLSPSPLCTTTTTATITTNPLTIDSATTEIDPNSNLTPPQPQVCEIRPVEECANMYSAITFAITSGSTVLHFYAALYGIPDFFEFWMWTIVPISFSAMGIFFFLKPRLNSLKYKVFLYAQFIIYAIGGEFFRIVLGKFSREVVLNGSIRTILLWIPCFIIALKSRSRIARLPNHELSRFLIHDVLKQSLLIGLAQLTFLIFASIQCKLGASAEGADWTQCRRTLFSQSGLGGMVATYMLIRLLSGMVPRRILDKHIVTAQRVLTMQMTLEEKVQFLGLTLAVFCALFLLGNYGAEGNFSNQAEENFYSAIMSVGVGSLVVNALWKCNTISKEMRNEEQNNTNTSSDVNEQAASHGAASSRTPIILSATEASSVWFFLGIFATTTQTVLNLKGALNKDSASSWTATLLFPIAIVYYIGGLFCQPKRKTTWDMWKLRIHFLSFSFISMLSWAGHEIKIGRAWMAAVHFGIFVCLAVLFHFGLKLRAAVGRLPPKEIEEFLTRTLLTGGIQTLTSILFVTFRTTKCMFEMGMDSCDHTASSSTFISCYLIVWWTMKLVQGSVRKAWRKDLTLTVEKIARMEVSLRRGVQGFLSFITCACAVFLFSMMSATETNGDIIAVVGLTGTVSAMWCVTSEIYSVNKALIRKTIESRSDLTNRSQANSEVESKETPVEEISFVFIGISVVSTSAYSVLWIFYAVTLQTWATQAANMIIPMSALSLVLSIFMKPKRADPKYIRTLNIHFISFCVIAEIASFVAFLRLGDIFGSAFALVRMLLWVLCFRLLLKFRKVISQLPADELSNFLCQTILVKGTSAMAPMLFFTFETVNCILSQGNVDSEMCYNTSMAAMTLSAYLLTLASLSIARNEVPRRVQRITAVTYEDIATMKYLKWWQRGQGVLLTLAAFCSLYLFSVMGVETAWIQAVWYVGGAGGIAMIFAFLLFAVEASGTKFQQDAASQEELLDDESVTTRKEDDDSEGNRRNELIIAGLVGRSMKAISTGDLEGGMMVAGMI</sequence>
<feature type="region of interest" description="Disordered" evidence="1">
    <location>
        <begin position="1"/>
        <end position="49"/>
    </location>
</feature>
<feature type="transmembrane region" description="Helical" evidence="2">
    <location>
        <begin position="160"/>
        <end position="179"/>
    </location>
</feature>
<feature type="compositionally biased region" description="Basic and acidic residues" evidence="1">
    <location>
        <begin position="28"/>
        <end position="40"/>
    </location>
</feature>
<feature type="transmembrane region" description="Helical" evidence="2">
    <location>
        <begin position="809"/>
        <end position="829"/>
    </location>
</feature>
<feature type="transmembrane region" description="Helical" evidence="2">
    <location>
        <begin position="533"/>
        <end position="555"/>
    </location>
</feature>
<feature type="transmembrane region" description="Helical" evidence="2">
    <location>
        <begin position="381"/>
        <end position="399"/>
    </location>
</feature>
<feature type="transmembrane region" description="Helical" evidence="2">
    <location>
        <begin position="914"/>
        <end position="934"/>
    </location>
</feature>
<keyword evidence="2" id="KW-0812">Transmembrane</keyword>
<feature type="transmembrane region" description="Helical" evidence="2">
    <location>
        <begin position="662"/>
        <end position="682"/>
    </location>
</feature>
<feature type="transmembrane region" description="Helical" evidence="2">
    <location>
        <begin position="131"/>
        <end position="154"/>
    </location>
</feature>
<feature type="transmembrane region" description="Helical" evidence="2">
    <location>
        <begin position="350"/>
        <end position="369"/>
    </location>
</feature>
<name>A0A9W7EKQ2_9STRA</name>
<evidence type="ECO:0000256" key="1">
    <source>
        <dbReference type="SAM" id="MobiDB-lite"/>
    </source>
</evidence>
<feature type="transmembrane region" description="Helical" evidence="2">
    <location>
        <begin position="509"/>
        <end position="527"/>
    </location>
</feature>
<feature type="transmembrane region" description="Helical" evidence="2">
    <location>
        <begin position="222"/>
        <end position="238"/>
    </location>
</feature>
<feature type="transmembrane region" description="Helical" evidence="2">
    <location>
        <begin position="191"/>
        <end position="210"/>
    </location>
</feature>
<feature type="compositionally biased region" description="Basic and acidic residues" evidence="1">
    <location>
        <begin position="1037"/>
        <end position="1048"/>
    </location>
</feature>
<feature type="transmembrane region" description="Helical" evidence="2">
    <location>
        <begin position="748"/>
        <end position="769"/>
    </location>
</feature>
<keyword evidence="4" id="KW-1185">Reference proteome</keyword>
<reference evidence="4" key="1">
    <citation type="journal article" date="2023" name="Commun. Biol.">
        <title>Genome analysis of Parmales, the sister group of diatoms, reveals the evolutionary specialization of diatoms from phago-mixotrophs to photoautotrophs.</title>
        <authorList>
            <person name="Ban H."/>
            <person name="Sato S."/>
            <person name="Yoshikawa S."/>
            <person name="Yamada K."/>
            <person name="Nakamura Y."/>
            <person name="Ichinomiya M."/>
            <person name="Sato N."/>
            <person name="Blanc-Mathieu R."/>
            <person name="Endo H."/>
            <person name="Kuwata A."/>
            <person name="Ogata H."/>
        </authorList>
    </citation>
    <scope>NUCLEOTIDE SEQUENCE [LARGE SCALE GENOMIC DNA]</scope>
    <source>
        <strain evidence="4">NIES 3701</strain>
    </source>
</reference>